<dbReference type="EMBL" id="KU686207">
    <property type="protein sequence ID" value="AOV60895.1"/>
    <property type="molecule type" value="Genomic_DNA"/>
</dbReference>
<gene>
    <name evidence="1" type="ORF">C350210_063</name>
</gene>
<protein>
    <submittedName>
        <fullName evidence="1">Uncharacterized protein</fullName>
    </submittedName>
</protein>
<accession>A0A1D8KQD5</accession>
<reference evidence="1 2" key="1">
    <citation type="journal article" date="2016" name="Virology">
        <title>The genomic content and context of auxiliary metabolic genes in marine cyanomyoviruses.</title>
        <authorList>
            <person name="Crummett L.T."/>
            <person name="Puxty R.J."/>
            <person name="Weihe C."/>
            <person name="Marston M.F."/>
            <person name="Martiny J.B."/>
        </authorList>
    </citation>
    <scope>NUCLEOTIDE SEQUENCE [LARGE SCALE GENOMIC DNA]</scope>
    <source>
        <strain evidence="1">0210CC35</strain>
    </source>
</reference>
<proteinExistence type="predicted"/>
<name>A0A1D8KQD5_9CAUD</name>
<organism evidence="1 2">
    <name type="scientific">Synechococcus phage S-CAM22</name>
    <dbReference type="NCBI Taxonomy" id="1883365"/>
    <lineage>
        <taxon>Viruses</taxon>
        <taxon>Duplodnaviria</taxon>
        <taxon>Heunggongvirae</taxon>
        <taxon>Uroviricota</taxon>
        <taxon>Caudoviricetes</taxon>
        <taxon>Pantevenvirales</taxon>
        <taxon>Kyanoviridae</taxon>
        <taxon>Alisovirus</taxon>
        <taxon>Alisovirus socal22</taxon>
    </lineage>
</organism>
<evidence type="ECO:0000313" key="1">
    <source>
        <dbReference type="EMBL" id="AOV60895.1"/>
    </source>
</evidence>
<dbReference type="Proteomes" id="UP000241975">
    <property type="component" value="Segment"/>
</dbReference>
<evidence type="ECO:0000313" key="2">
    <source>
        <dbReference type="Proteomes" id="UP000241975"/>
    </source>
</evidence>
<sequence length="54" mass="6307">MQETKYLLHGQFHRANGWIMNDCLGYIKATEQEAIDTCKRLNPNFVIHSITIEN</sequence>
<keyword evidence="2" id="KW-1185">Reference proteome</keyword>